<sequence>MLLVILGAVAALGVVFAQQAFQVRDDLKAAQEKITQIVPLVKSGDTAEVERLSGEITALTTSANEIASNDLWAFASAVPWVGANVSAVSETTKAVHVLVQDAMPIAFELLTVADVDNFTVEGGGINLEPFRAAQPQIPALRAAFDDAKSHVDKIDRDAIHPLVEENIGQLVDIIDEAAPALAFAEEQLPIVIAVLGGDGPRNYALLFQNNAEIRATGGNPGAGAVLRVDNGKVTMREDAEALSFMASGPRGWYPQTLGDKSKMAIFETDTWTYSQNYTRTPDFADTAVLMGGLWGDTVGGDLDGIISLDPVTLSYMLEVAGPVTVPGEDTKITADNAVKTLLSDSYERFGGRGDLADAYFARVSAAVFSKVMSGGWDPLAMLEQLQKAADEQRVYAWFADPAEEAMATELDIDGSVLASNEDETQVGVYLNDSSHSKLEYYLSNKITVTCSAEDRTVTTAIAMTNSVPTADLSTYTLGARNSSWGYPRTTMFLDVIGTALPGGSLTSTSPAAGDRDGWDRSGVYNERETRSLFVTIPMGESRTVSFTSTVPDGAAAALDVRYSPTVTQTPVTVDASCEQLFPGSTTPE</sequence>
<feature type="chain" id="PRO_5047260350" evidence="1">
    <location>
        <begin position="18"/>
        <end position="588"/>
    </location>
</feature>
<dbReference type="InterPro" id="IPR025101">
    <property type="entry name" value="DUF4012"/>
</dbReference>
<gene>
    <name evidence="2" type="ORF">WDU93_03340</name>
</gene>
<reference evidence="2 3" key="1">
    <citation type="submission" date="2024-02" db="EMBL/GenBank/DDBJ databases">
        <authorList>
            <person name="Saticioglu I.B."/>
        </authorList>
    </citation>
    <scope>NUCLEOTIDE SEQUENCE [LARGE SCALE GENOMIC DNA]</scope>
    <source>
        <strain evidence="2 3">Mu-43</strain>
    </source>
</reference>
<proteinExistence type="predicted"/>
<dbReference type="EMBL" id="JBBDGN010000002">
    <property type="protein sequence ID" value="MEJ1090715.1"/>
    <property type="molecule type" value="Genomic_DNA"/>
</dbReference>
<dbReference type="RefSeq" id="WP_337317447.1">
    <property type="nucleotide sequence ID" value="NZ_JBBDGN010000002.1"/>
</dbReference>
<keyword evidence="3" id="KW-1185">Reference proteome</keyword>
<name>A0ABU8LI90_9MICO</name>
<keyword evidence="1" id="KW-0732">Signal</keyword>
<accession>A0ABU8LI90</accession>
<comment type="caution">
    <text evidence="2">The sequence shown here is derived from an EMBL/GenBank/DDBJ whole genome shotgun (WGS) entry which is preliminary data.</text>
</comment>
<evidence type="ECO:0000313" key="2">
    <source>
        <dbReference type="EMBL" id="MEJ1090715.1"/>
    </source>
</evidence>
<evidence type="ECO:0000256" key="1">
    <source>
        <dbReference type="SAM" id="SignalP"/>
    </source>
</evidence>
<dbReference type="Proteomes" id="UP001366085">
    <property type="component" value="Unassembled WGS sequence"/>
</dbReference>
<protein>
    <submittedName>
        <fullName evidence="2">DUF4012 domain-containing protein</fullName>
    </submittedName>
</protein>
<feature type="signal peptide" evidence="1">
    <location>
        <begin position="1"/>
        <end position="17"/>
    </location>
</feature>
<organism evidence="2 3">
    <name type="scientific">Microbacterium istanbulense</name>
    <dbReference type="NCBI Taxonomy" id="3122049"/>
    <lineage>
        <taxon>Bacteria</taxon>
        <taxon>Bacillati</taxon>
        <taxon>Actinomycetota</taxon>
        <taxon>Actinomycetes</taxon>
        <taxon>Micrococcales</taxon>
        <taxon>Microbacteriaceae</taxon>
        <taxon>Microbacterium</taxon>
    </lineage>
</organism>
<evidence type="ECO:0000313" key="3">
    <source>
        <dbReference type="Proteomes" id="UP001366085"/>
    </source>
</evidence>
<dbReference type="Pfam" id="PF13196">
    <property type="entry name" value="DUF4012"/>
    <property type="match status" value="1"/>
</dbReference>